<dbReference type="Pfam" id="PF02687">
    <property type="entry name" value="FtsX"/>
    <property type="match status" value="1"/>
</dbReference>
<dbReference type="InterPro" id="IPR025857">
    <property type="entry name" value="MacB_PCD"/>
</dbReference>
<keyword evidence="5 7" id="KW-0472">Membrane</keyword>
<evidence type="ECO:0000259" key="9">
    <source>
        <dbReference type="Pfam" id="PF12704"/>
    </source>
</evidence>
<protein>
    <submittedName>
        <fullName evidence="10">ABC transporter permease</fullName>
    </submittedName>
</protein>
<evidence type="ECO:0000256" key="7">
    <source>
        <dbReference type="SAM" id="Phobius"/>
    </source>
</evidence>
<gene>
    <name evidence="10" type="ORF">BGP80_23135</name>
</gene>
<dbReference type="InterPro" id="IPR003838">
    <property type="entry name" value="ABC3_permease_C"/>
</dbReference>
<evidence type="ECO:0000313" key="11">
    <source>
        <dbReference type="Proteomes" id="UP000237194"/>
    </source>
</evidence>
<dbReference type="GO" id="GO:0022857">
    <property type="term" value="F:transmembrane transporter activity"/>
    <property type="evidence" value="ECO:0007669"/>
    <property type="project" value="TreeGrafter"/>
</dbReference>
<evidence type="ECO:0000256" key="6">
    <source>
        <dbReference type="ARBA" id="ARBA00038076"/>
    </source>
</evidence>
<dbReference type="AlphaFoldDB" id="A0A2S3WIB8"/>
<reference evidence="10 11" key="2">
    <citation type="submission" date="2018-03" db="EMBL/GenBank/DDBJ databases">
        <title>Draft genome of Pseudomonas putida strain KT-27.</title>
        <authorList>
            <person name="Yoshizawa S."/>
            <person name="Khan N.H."/>
            <person name="Nishimura M."/>
            <person name="Chiura H.X."/>
            <person name="Ogura Y."/>
            <person name="Hayashi T."/>
            <person name="Kogure K."/>
        </authorList>
    </citation>
    <scope>NUCLEOTIDE SEQUENCE [LARGE SCALE GENOMIC DNA]</scope>
    <source>
        <strain evidence="10 11">KT-27</strain>
    </source>
</reference>
<dbReference type="EMBL" id="MIND01000018">
    <property type="protein sequence ID" value="POF90683.1"/>
    <property type="molecule type" value="Genomic_DNA"/>
</dbReference>
<evidence type="ECO:0000259" key="8">
    <source>
        <dbReference type="Pfam" id="PF02687"/>
    </source>
</evidence>
<dbReference type="Pfam" id="PF12704">
    <property type="entry name" value="MacB_PCD"/>
    <property type="match status" value="1"/>
</dbReference>
<feature type="transmembrane region" description="Helical" evidence="7">
    <location>
        <begin position="356"/>
        <end position="374"/>
    </location>
</feature>
<organism evidence="10 11">
    <name type="scientific">Pseudomonas putida</name>
    <name type="common">Arthrobacter siderocapsulatus</name>
    <dbReference type="NCBI Taxonomy" id="303"/>
    <lineage>
        <taxon>Bacteria</taxon>
        <taxon>Pseudomonadati</taxon>
        <taxon>Pseudomonadota</taxon>
        <taxon>Gammaproteobacteria</taxon>
        <taxon>Pseudomonadales</taxon>
        <taxon>Pseudomonadaceae</taxon>
        <taxon>Pseudomonas</taxon>
    </lineage>
</organism>
<dbReference type="PANTHER" id="PTHR30572:SF4">
    <property type="entry name" value="ABC TRANSPORTER PERMEASE YTRF"/>
    <property type="match status" value="1"/>
</dbReference>
<feature type="transmembrane region" description="Helical" evidence="7">
    <location>
        <begin position="315"/>
        <end position="344"/>
    </location>
</feature>
<feature type="domain" description="ABC3 transporter permease C-terminal" evidence="8">
    <location>
        <begin position="273"/>
        <end position="385"/>
    </location>
</feature>
<dbReference type="InterPro" id="IPR050250">
    <property type="entry name" value="Macrolide_Exporter_MacB"/>
</dbReference>
<feature type="transmembrane region" description="Helical" evidence="7">
    <location>
        <begin position="28"/>
        <end position="48"/>
    </location>
</feature>
<sequence>MLAEHYGPSASQRLAESIANLGTMGRRAWLGLLGVAVGCAAVVALLNVGHSAALQSRQLFQGMGSELLVATLQRDSETPAITAQPPQLSAVSPLLISAAPLAMAPVEVRLGAISEALMVTGSTPALATVLGLTADQGRLLSEHDAHSPYLLLGAIAAQQLQASVGDQLQLGRYLFEVIGILGPIGYNPLLPVAVDDGLLIPLQAMRRLSSAPQISAVVALARDSQSVRVAADELAGDLRMQLPGAEVEVQVPRQLLDGMASQARLFSWLLAGLGAIALLVGGVGVMNVMLMSVIERRREIGVRMALGARPVDIAWLFLLEAVILASGGAVLGSMIGVLAAWLFAWLSGWDFALDPWSIPLGVCSALLIGVFFGLQPALAAARLQPVAALRDE</sequence>
<evidence type="ECO:0000256" key="4">
    <source>
        <dbReference type="ARBA" id="ARBA00022989"/>
    </source>
</evidence>
<dbReference type="PANTHER" id="PTHR30572">
    <property type="entry name" value="MEMBRANE COMPONENT OF TRANSPORTER-RELATED"/>
    <property type="match status" value="1"/>
</dbReference>
<comment type="subcellular location">
    <subcellularLocation>
        <location evidence="1">Cell membrane</location>
        <topology evidence="1">Multi-pass membrane protein</topology>
    </subcellularLocation>
</comment>
<dbReference type="GO" id="GO:0005886">
    <property type="term" value="C:plasma membrane"/>
    <property type="evidence" value="ECO:0007669"/>
    <property type="project" value="UniProtKB-SubCell"/>
</dbReference>
<evidence type="ECO:0000313" key="10">
    <source>
        <dbReference type="EMBL" id="POF90683.1"/>
    </source>
</evidence>
<keyword evidence="3 7" id="KW-0812">Transmembrane</keyword>
<keyword evidence="2" id="KW-1003">Cell membrane</keyword>
<reference evidence="10 11" key="1">
    <citation type="submission" date="2016-08" db="EMBL/GenBank/DDBJ databases">
        <authorList>
            <person name="Seilhamer J.J."/>
        </authorList>
    </citation>
    <scope>NUCLEOTIDE SEQUENCE [LARGE SCALE GENOMIC DNA]</scope>
    <source>
        <strain evidence="10 11">KT-27</strain>
    </source>
</reference>
<comment type="caution">
    <text evidence="10">The sequence shown here is derived from an EMBL/GenBank/DDBJ whole genome shotgun (WGS) entry which is preliminary data.</text>
</comment>
<accession>A0A2S3WIB8</accession>
<feature type="transmembrane region" description="Helical" evidence="7">
    <location>
        <begin position="265"/>
        <end position="294"/>
    </location>
</feature>
<name>A0A2S3WIB8_PSEPU</name>
<evidence type="ECO:0000256" key="5">
    <source>
        <dbReference type="ARBA" id="ARBA00023136"/>
    </source>
</evidence>
<evidence type="ECO:0000256" key="1">
    <source>
        <dbReference type="ARBA" id="ARBA00004651"/>
    </source>
</evidence>
<evidence type="ECO:0000256" key="3">
    <source>
        <dbReference type="ARBA" id="ARBA00022692"/>
    </source>
</evidence>
<comment type="similarity">
    <text evidence="6">Belongs to the ABC-4 integral membrane protein family.</text>
</comment>
<dbReference type="Proteomes" id="UP000237194">
    <property type="component" value="Unassembled WGS sequence"/>
</dbReference>
<evidence type="ECO:0000256" key="2">
    <source>
        <dbReference type="ARBA" id="ARBA00022475"/>
    </source>
</evidence>
<proteinExistence type="inferred from homology"/>
<feature type="domain" description="MacB-like periplasmic core" evidence="9">
    <location>
        <begin position="32"/>
        <end position="234"/>
    </location>
</feature>
<dbReference type="RefSeq" id="WP_103438504.1">
    <property type="nucleotide sequence ID" value="NZ_MIND01000018.1"/>
</dbReference>
<keyword evidence="4 7" id="KW-1133">Transmembrane helix</keyword>